<gene>
    <name evidence="10" type="ORF">QO011_007319</name>
</gene>
<keyword evidence="4" id="KW-0997">Cell inner membrane</keyword>
<protein>
    <submittedName>
        <fullName evidence="10">Spermidine/putrescine transport system permease protein</fullName>
    </submittedName>
</protein>
<comment type="similarity">
    <text evidence="8">Belongs to the binding-protein-dependent transport system permease family.</text>
</comment>
<dbReference type="EMBL" id="JAUSVX010000021">
    <property type="protein sequence ID" value="MDQ0474279.1"/>
    <property type="molecule type" value="Genomic_DNA"/>
</dbReference>
<accession>A0ABU0JJ15</accession>
<dbReference type="SUPFAM" id="SSF161098">
    <property type="entry name" value="MetI-like"/>
    <property type="match status" value="2"/>
</dbReference>
<keyword evidence="7 8" id="KW-0472">Membrane</keyword>
<dbReference type="PANTHER" id="PTHR43357:SF4">
    <property type="entry name" value="INNER MEMBRANE ABC TRANSPORTER PERMEASE PROTEIN YDCV"/>
    <property type="match status" value="1"/>
</dbReference>
<name>A0ABU0JJ15_9HYPH</name>
<dbReference type="RefSeq" id="WP_307283637.1">
    <property type="nucleotide sequence ID" value="NZ_JAUSVX010000021.1"/>
</dbReference>
<keyword evidence="5 8" id="KW-0812">Transmembrane</keyword>
<dbReference type="Pfam" id="PF00528">
    <property type="entry name" value="BPD_transp_1"/>
    <property type="match status" value="2"/>
</dbReference>
<sequence length="545" mass="58097">MPGKPNKTALLVLPGLAFLSATFIVPLAGVLLRGLDPDGRLSYAAPRLSLANYAELIHDPLYRIILENTFAVAAIATLVTLILAYPACFFLSRLSGGWGGRLLLLALFPFWTSILVRLFAFTQILPPLGLMYTTTATVIGMVYYLLPYMIAVLYASMLTIDNELINAARTLGAGMVQALRRVFVPLTRSGVFVGSTMVFVISLGFFLTPAILGGGSDLTVATYIQQQVNIAQWGPASAMGTVLLVLTLAIFFGANRLFASNELSVVGVGSQKGTSRVEGLRFTWPVVVGLLVTVCVFIFLLAPLVIVVFLSFTPTTYLAFPPSGFSGRWYARFFGDRDWLTSAWLSLQVALLTSLAATSLGLLTAIGLVRGHMPGKALISALFLAPLVVPVILMAVALFDFANRLHLAGSLAGYVAGHTLLALPITVMIATNALRSIGTELEQAARTLGASPRHAFTAVTARLIAPSLGVAAIFSFVTSWDEPVIALFMSTGRTTLPVHIFNHIQTEVTPTVAAVSTMLMAVVLIGALGFGLVSAARKRRLAAGY</sequence>
<evidence type="ECO:0000256" key="8">
    <source>
        <dbReference type="RuleBase" id="RU363032"/>
    </source>
</evidence>
<evidence type="ECO:0000256" key="6">
    <source>
        <dbReference type="ARBA" id="ARBA00022989"/>
    </source>
</evidence>
<feature type="transmembrane region" description="Helical" evidence="8">
    <location>
        <begin position="512"/>
        <end position="533"/>
    </location>
</feature>
<evidence type="ECO:0000313" key="11">
    <source>
        <dbReference type="Proteomes" id="UP001242480"/>
    </source>
</evidence>
<keyword evidence="6 8" id="KW-1133">Transmembrane helix</keyword>
<evidence type="ECO:0000256" key="2">
    <source>
        <dbReference type="ARBA" id="ARBA00022448"/>
    </source>
</evidence>
<dbReference type="InterPro" id="IPR035906">
    <property type="entry name" value="MetI-like_sf"/>
</dbReference>
<dbReference type="Gene3D" id="1.10.3720.10">
    <property type="entry name" value="MetI-like"/>
    <property type="match status" value="2"/>
</dbReference>
<proteinExistence type="inferred from homology"/>
<feature type="transmembrane region" description="Helical" evidence="8">
    <location>
        <begin position="411"/>
        <end position="434"/>
    </location>
</feature>
<dbReference type="PANTHER" id="PTHR43357">
    <property type="entry name" value="INNER MEMBRANE ABC TRANSPORTER PERMEASE PROTEIN YDCV"/>
    <property type="match status" value="1"/>
</dbReference>
<evidence type="ECO:0000256" key="7">
    <source>
        <dbReference type="ARBA" id="ARBA00023136"/>
    </source>
</evidence>
<feature type="transmembrane region" description="Helical" evidence="8">
    <location>
        <begin position="232"/>
        <end position="254"/>
    </location>
</feature>
<feature type="domain" description="ABC transmembrane type-1" evidence="9">
    <location>
        <begin position="343"/>
        <end position="530"/>
    </location>
</feature>
<evidence type="ECO:0000313" key="10">
    <source>
        <dbReference type="EMBL" id="MDQ0474279.1"/>
    </source>
</evidence>
<feature type="transmembrane region" description="Helical" evidence="8">
    <location>
        <begin position="190"/>
        <end position="212"/>
    </location>
</feature>
<dbReference type="CDD" id="cd06261">
    <property type="entry name" value="TM_PBP2"/>
    <property type="match status" value="2"/>
</dbReference>
<feature type="transmembrane region" description="Helical" evidence="8">
    <location>
        <begin position="141"/>
        <end position="160"/>
    </location>
</feature>
<feature type="transmembrane region" description="Helical" evidence="8">
    <location>
        <begin position="343"/>
        <end position="366"/>
    </location>
</feature>
<evidence type="ECO:0000256" key="3">
    <source>
        <dbReference type="ARBA" id="ARBA00022475"/>
    </source>
</evidence>
<keyword evidence="3" id="KW-1003">Cell membrane</keyword>
<reference evidence="10 11" key="1">
    <citation type="submission" date="2023-07" db="EMBL/GenBank/DDBJ databases">
        <title>Genomic Encyclopedia of Type Strains, Phase IV (KMG-IV): sequencing the most valuable type-strain genomes for metagenomic binning, comparative biology and taxonomic classification.</title>
        <authorList>
            <person name="Goeker M."/>
        </authorList>
    </citation>
    <scope>NUCLEOTIDE SEQUENCE [LARGE SCALE GENOMIC DNA]</scope>
    <source>
        <strain evidence="10 11">DSM 19619</strain>
    </source>
</reference>
<comment type="caution">
    <text evidence="10">The sequence shown here is derived from an EMBL/GenBank/DDBJ whole genome shotgun (WGS) entry which is preliminary data.</text>
</comment>
<organism evidence="10 11">
    <name type="scientific">Labrys wisconsinensis</name>
    <dbReference type="NCBI Taxonomy" id="425677"/>
    <lineage>
        <taxon>Bacteria</taxon>
        <taxon>Pseudomonadati</taxon>
        <taxon>Pseudomonadota</taxon>
        <taxon>Alphaproteobacteria</taxon>
        <taxon>Hyphomicrobiales</taxon>
        <taxon>Xanthobacteraceae</taxon>
        <taxon>Labrys</taxon>
    </lineage>
</organism>
<feature type="transmembrane region" description="Helical" evidence="8">
    <location>
        <begin position="378"/>
        <end position="399"/>
    </location>
</feature>
<evidence type="ECO:0000256" key="4">
    <source>
        <dbReference type="ARBA" id="ARBA00022519"/>
    </source>
</evidence>
<feature type="transmembrane region" description="Helical" evidence="8">
    <location>
        <begin position="70"/>
        <end position="90"/>
    </location>
</feature>
<feature type="transmembrane region" description="Helical" evidence="8">
    <location>
        <begin position="455"/>
        <end position="477"/>
    </location>
</feature>
<comment type="subcellular location">
    <subcellularLocation>
        <location evidence="1">Cell inner membrane</location>
        <topology evidence="1">Multi-pass membrane protein</topology>
    </subcellularLocation>
    <subcellularLocation>
        <location evidence="8">Cell membrane</location>
        <topology evidence="8">Multi-pass membrane protein</topology>
    </subcellularLocation>
</comment>
<dbReference type="Proteomes" id="UP001242480">
    <property type="component" value="Unassembled WGS sequence"/>
</dbReference>
<evidence type="ECO:0000256" key="5">
    <source>
        <dbReference type="ARBA" id="ARBA00022692"/>
    </source>
</evidence>
<feature type="domain" description="ABC transmembrane type-1" evidence="9">
    <location>
        <begin position="66"/>
        <end position="254"/>
    </location>
</feature>
<feature type="transmembrane region" description="Helical" evidence="8">
    <location>
        <begin position="282"/>
        <end position="312"/>
    </location>
</feature>
<keyword evidence="2 8" id="KW-0813">Transport</keyword>
<dbReference type="InterPro" id="IPR000515">
    <property type="entry name" value="MetI-like"/>
</dbReference>
<evidence type="ECO:0000259" key="9">
    <source>
        <dbReference type="PROSITE" id="PS50928"/>
    </source>
</evidence>
<evidence type="ECO:0000256" key="1">
    <source>
        <dbReference type="ARBA" id="ARBA00004429"/>
    </source>
</evidence>
<dbReference type="PROSITE" id="PS50928">
    <property type="entry name" value="ABC_TM1"/>
    <property type="match status" value="2"/>
</dbReference>
<keyword evidence="11" id="KW-1185">Reference proteome</keyword>
<feature type="transmembrane region" description="Helical" evidence="8">
    <location>
        <begin position="102"/>
        <end position="121"/>
    </location>
</feature>
<feature type="transmembrane region" description="Helical" evidence="8">
    <location>
        <begin position="9"/>
        <end position="32"/>
    </location>
</feature>